<reference evidence="2" key="1">
    <citation type="journal article" date="2020" name="mSystems">
        <title>Genome- and Community-Level Interaction Insights into Carbon Utilization and Element Cycling Functions of Hydrothermarchaeota in Hydrothermal Sediment.</title>
        <authorList>
            <person name="Zhou Z."/>
            <person name="Liu Y."/>
            <person name="Xu W."/>
            <person name="Pan J."/>
            <person name="Luo Z.H."/>
            <person name="Li M."/>
        </authorList>
    </citation>
    <scope>NUCLEOTIDE SEQUENCE</scope>
    <source>
        <strain evidence="2">HyVt-347</strain>
    </source>
</reference>
<sequence length="101" mass="11949">LFPNKGRYEDPEHPATELRILAAKTTLRDRWRQIMREADRIPLKHAITLQEGLSDNQFREMREAGLQLVVPVPLWSKYPQGIRDELWSLERFIAEARALRK</sequence>
<evidence type="ECO:0000313" key="3">
    <source>
        <dbReference type="Proteomes" id="UP000885680"/>
    </source>
</evidence>
<dbReference type="SUPFAM" id="SSF52980">
    <property type="entry name" value="Restriction endonuclease-like"/>
    <property type="match status" value="1"/>
</dbReference>
<dbReference type="EMBL" id="DRGN01000034">
    <property type="protein sequence ID" value="HET99303.1"/>
    <property type="molecule type" value="Genomic_DNA"/>
</dbReference>
<dbReference type="InterPro" id="IPR015109">
    <property type="entry name" value="Restrct_endonuc_II_EcoRII_C"/>
</dbReference>
<evidence type="ECO:0000259" key="1">
    <source>
        <dbReference type="Pfam" id="PF09019"/>
    </source>
</evidence>
<gene>
    <name evidence="2" type="ORF">ENH89_02775</name>
</gene>
<dbReference type="AlphaFoldDB" id="A0A9C9NDT0"/>
<comment type="caution">
    <text evidence="2">The sequence shown here is derived from an EMBL/GenBank/DDBJ whole genome shotgun (WGS) entry which is preliminary data.</text>
</comment>
<dbReference type="Proteomes" id="UP000885680">
    <property type="component" value="Unassembled WGS sequence"/>
</dbReference>
<feature type="non-terminal residue" evidence="2">
    <location>
        <position position="1"/>
    </location>
</feature>
<protein>
    <recommendedName>
        <fullName evidence="1">Restriction endonuclease type II EcoRII C-terminal domain-containing protein</fullName>
    </recommendedName>
</protein>
<dbReference type="GO" id="GO:0003677">
    <property type="term" value="F:DNA binding"/>
    <property type="evidence" value="ECO:0007669"/>
    <property type="project" value="InterPro"/>
</dbReference>
<organism evidence="2 3">
    <name type="scientific">Aurantimonas coralicida</name>
    <dbReference type="NCBI Taxonomy" id="182270"/>
    <lineage>
        <taxon>Bacteria</taxon>
        <taxon>Pseudomonadati</taxon>
        <taxon>Pseudomonadota</taxon>
        <taxon>Alphaproteobacteria</taxon>
        <taxon>Hyphomicrobiales</taxon>
        <taxon>Aurantimonadaceae</taxon>
        <taxon>Aurantimonas</taxon>
    </lineage>
</organism>
<accession>A0A9C9NDT0</accession>
<dbReference type="GO" id="GO:0009307">
    <property type="term" value="P:DNA restriction-modification system"/>
    <property type="evidence" value="ECO:0007669"/>
    <property type="project" value="InterPro"/>
</dbReference>
<evidence type="ECO:0000313" key="2">
    <source>
        <dbReference type="EMBL" id="HET99303.1"/>
    </source>
</evidence>
<proteinExistence type="predicted"/>
<dbReference type="Pfam" id="PF09019">
    <property type="entry name" value="EcoRII-C"/>
    <property type="match status" value="1"/>
</dbReference>
<dbReference type="Gene3D" id="3.40.91.80">
    <property type="match status" value="1"/>
</dbReference>
<name>A0A9C9NDT0_9HYPH</name>
<dbReference type="InterPro" id="IPR011335">
    <property type="entry name" value="Restrct_endonuc-II-like"/>
</dbReference>
<dbReference type="InterPro" id="IPR038365">
    <property type="entry name" value="EcoRII_C_sf"/>
</dbReference>
<feature type="domain" description="Restriction endonuclease type II EcoRII C-terminal" evidence="1">
    <location>
        <begin position="1"/>
        <end position="93"/>
    </location>
</feature>
<dbReference type="GO" id="GO:0009036">
    <property type="term" value="F:type II site-specific deoxyribonuclease activity"/>
    <property type="evidence" value="ECO:0007669"/>
    <property type="project" value="InterPro"/>
</dbReference>